<evidence type="ECO:0000259" key="12">
    <source>
        <dbReference type="PROSITE" id="PS51671"/>
    </source>
</evidence>
<dbReference type="Proteomes" id="UP000325081">
    <property type="component" value="Unassembled WGS sequence"/>
</dbReference>
<evidence type="ECO:0000256" key="6">
    <source>
        <dbReference type="ARBA" id="ARBA00022777"/>
    </source>
</evidence>
<keyword evidence="4" id="KW-0808">Transferase</keyword>
<feature type="domain" description="ACT" evidence="12">
    <location>
        <begin position="176"/>
        <end position="250"/>
    </location>
</feature>
<dbReference type="PROSITE" id="PS51671">
    <property type="entry name" value="ACT"/>
    <property type="match status" value="1"/>
</dbReference>
<evidence type="ECO:0000259" key="11">
    <source>
        <dbReference type="PROSITE" id="PS50011"/>
    </source>
</evidence>
<dbReference type="Pfam" id="PF07714">
    <property type="entry name" value="PK_Tyr_Ser-Thr"/>
    <property type="match status" value="1"/>
</dbReference>
<dbReference type="SMART" id="SM00220">
    <property type="entry name" value="S_TKc"/>
    <property type="match status" value="1"/>
</dbReference>
<comment type="catalytic activity">
    <reaction evidence="9">
        <text>L-seryl-[protein] + ATP = O-phospho-L-seryl-[protein] + ADP + H(+)</text>
        <dbReference type="Rhea" id="RHEA:17989"/>
        <dbReference type="Rhea" id="RHEA-COMP:9863"/>
        <dbReference type="Rhea" id="RHEA-COMP:11604"/>
        <dbReference type="ChEBI" id="CHEBI:15378"/>
        <dbReference type="ChEBI" id="CHEBI:29999"/>
        <dbReference type="ChEBI" id="CHEBI:30616"/>
        <dbReference type="ChEBI" id="CHEBI:83421"/>
        <dbReference type="ChEBI" id="CHEBI:456216"/>
        <dbReference type="EC" id="2.7.11.1"/>
    </reaction>
</comment>
<evidence type="ECO:0000256" key="7">
    <source>
        <dbReference type="ARBA" id="ARBA00022840"/>
    </source>
</evidence>
<feature type="domain" description="Protein kinase" evidence="11">
    <location>
        <begin position="289"/>
        <end position="481"/>
    </location>
</feature>
<dbReference type="OrthoDB" id="4062651at2759"/>
<dbReference type="SUPFAM" id="SSF55021">
    <property type="entry name" value="ACT-like"/>
    <property type="match status" value="1"/>
</dbReference>
<name>A0A5A7PNG5_STRAF</name>
<dbReference type="CDD" id="cd04928">
    <property type="entry name" value="ACT_TyrKc"/>
    <property type="match status" value="1"/>
</dbReference>
<dbReference type="InterPro" id="IPR008271">
    <property type="entry name" value="Ser/Thr_kinase_AS"/>
</dbReference>
<dbReference type="EMBL" id="BKCP01004905">
    <property type="protein sequence ID" value="GER34475.1"/>
    <property type="molecule type" value="Genomic_DNA"/>
</dbReference>
<feature type="compositionally biased region" description="Low complexity" evidence="10">
    <location>
        <begin position="115"/>
        <end position="135"/>
    </location>
</feature>
<dbReference type="PROSITE" id="PS00108">
    <property type="entry name" value="PROTEIN_KINASE_ST"/>
    <property type="match status" value="1"/>
</dbReference>
<reference evidence="14" key="1">
    <citation type="journal article" date="2019" name="Curr. Biol.">
        <title>Genome Sequence of Striga asiatica Provides Insight into the Evolution of Plant Parasitism.</title>
        <authorList>
            <person name="Yoshida S."/>
            <person name="Kim S."/>
            <person name="Wafula E.K."/>
            <person name="Tanskanen J."/>
            <person name="Kim Y.M."/>
            <person name="Honaas L."/>
            <person name="Yang Z."/>
            <person name="Spallek T."/>
            <person name="Conn C.E."/>
            <person name="Ichihashi Y."/>
            <person name="Cheong K."/>
            <person name="Cui S."/>
            <person name="Der J.P."/>
            <person name="Gundlach H."/>
            <person name="Jiao Y."/>
            <person name="Hori C."/>
            <person name="Ishida J.K."/>
            <person name="Kasahara H."/>
            <person name="Kiba T."/>
            <person name="Kim M.S."/>
            <person name="Koo N."/>
            <person name="Laohavisit A."/>
            <person name="Lee Y.H."/>
            <person name="Lumba S."/>
            <person name="McCourt P."/>
            <person name="Mortimer J.C."/>
            <person name="Mutuku J.M."/>
            <person name="Nomura T."/>
            <person name="Sasaki-Sekimoto Y."/>
            <person name="Seto Y."/>
            <person name="Wang Y."/>
            <person name="Wakatake T."/>
            <person name="Sakakibara H."/>
            <person name="Demura T."/>
            <person name="Yamaguchi S."/>
            <person name="Yoneyama K."/>
            <person name="Manabe R.I."/>
            <person name="Nelson D.C."/>
            <person name="Schulman A.H."/>
            <person name="Timko M.P."/>
            <person name="dePamphilis C.W."/>
            <person name="Choi D."/>
            <person name="Shirasu K."/>
        </authorList>
    </citation>
    <scope>NUCLEOTIDE SEQUENCE [LARGE SCALE GENOMIC DNA]</scope>
    <source>
        <strain evidence="14">cv. UVA1</strain>
    </source>
</reference>
<evidence type="ECO:0000256" key="5">
    <source>
        <dbReference type="ARBA" id="ARBA00022741"/>
    </source>
</evidence>
<dbReference type="GO" id="GO:0005524">
    <property type="term" value="F:ATP binding"/>
    <property type="evidence" value="ECO:0007669"/>
    <property type="project" value="UniProtKB-KW"/>
</dbReference>
<evidence type="ECO:0000313" key="14">
    <source>
        <dbReference type="Proteomes" id="UP000325081"/>
    </source>
</evidence>
<dbReference type="PANTHER" id="PTHR44329">
    <property type="entry name" value="SERINE/THREONINE-PROTEIN KINASE TNNI3K-RELATED"/>
    <property type="match status" value="1"/>
</dbReference>
<accession>A0A5A7PNG5</accession>
<dbReference type="FunFam" id="3.30.200.20:FF:000060">
    <property type="entry name" value="Serine/threonine-protein kinase isoform 1"/>
    <property type="match status" value="1"/>
</dbReference>
<evidence type="ECO:0000256" key="2">
    <source>
        <dbReference type="ARBA" id="ARBA00012513"/>
    </source>
</evidence>
<dbReference type="InterPro" id="IPR045865">
    <property type="entry name" value="ACT-like_dom_sf"/>
</dbReference>
<dbReference type="InterPro" id="IPR002912">
    <property type="entry name" value="ACT_dom"/>
</dbReference>
<feature type="compositionally biased region" description="Polar residues" evidence="10">
    <location>
        <begin position="1"/>
        <end position="17"/>
    </location>
</feature>
<dbReference type="InterPro" id="IPR011009">
    <property type="entry name" value="Kinase-like_dom_sf"/>
</dbReference>
<evidence type="ECO:0000256" key="1">
    <source>
        <dbReference type="ARBA" id="ARBA00010507"/>
    </source>
</evidence>
<protein>
    <recommendedName>
        <fullName evidence="2">non-specific serine/threonine protein kinase</fullName>
        <ecNumber evidence="2">2.7.11.1</ecNumber>
    </recommendedName>
</protein>
<sequence>MFSDSQRVTEDNGSCGSRSAVETPPVNSRHQLKKAEVYGEVLRRLKKSVYPEARDMAFEDQLWSHFNRLPARYAMEVNLDRAEDVLTHKRLLHLARDPANRPAFEVRLVQVLPVSDGNSGASPSSSSPLRGSIHPQTAFGSSPNLEALALQTSAEIEVGEDTVTNASAKIPRPMHEITFSMIDKPKILSQLTSLLAEIGLNIQEAHAFSTVDGYSLDVFVVDGWPFEEVKQLRTAIEKKIMKIEPSSPPKPQSLPPVIKHEQIEVKCEFDHLTIPNDGADVWEINPEFFKFESKLASGSYGDLYKGTYCSQEVAIKILKTDRLNTELQKEFAHELYIMRKIRHKNVVQLIGACTRPPNMCIVTEYMSGGSVYDYLHKHKGVFKLPNLLKVAIDVSKGMNYLHQNNIIHRDLKAANLLMDENGVVKVADFGVARVTAQTGVMTAETGTYRWMAPEKDPTLRPDFCEITEILRKISKETLIFL</sequence>
<comment type="similarity">
    <text evidence="1">Belongs to the protein kinase superfamily. TKL Ser/Thr protein kinase family. RAF subfamily.</text>
</comment>
<evidence type="ECO:0000256" key="10">
    <source>
        <dbReference type="SAM" id="MobiDB-lite"/>
    </source>
</evidence>
<keyword evidence="7" id="KW-0067">ATP-binding</keyword>
<dbReference type="AlphaFoldDB" id="A0A5A7PNG5"/>
<dbReference type="GO" id="GO:0004674">
    <property type="term" value="F:protein serine/threonine kinase activity"/>
    <property type="evidence" value="ECO:0007669"/>
    <property type="project" value="UniProtKB-KW"/>
</dbReference>
<evidence type="ECO:0000256" key="9">
    <source>
        <dbReference type="ARBA" id="ARBA00048679"/>
    </source>
</evidence>
<dbReference type="InterPro" id="IPR001245">
    <property type="entry name" value="Ser-Thr/Tyr_kinase_cat_dom"/>
</dbReference>
<dbReference type="InterPro" id="IPR000719">
    <property type="entry name" value="Prot_kinase_dom"/>
</dbReference>
<evidence type="ECO:0000256" key="4">
    <source>
        <dbReference type="ARBA" id="ARBA00022679"/>
    </source>
</evidence>
<feature type="region of interest" description="Disordered" evidence="10">
    <location>
        <begin position="115"/>
        <end position="136"/>
    </location>
</feature>
<comment type="catalytic activity">
    <reaction evidence="8">
        <text>L-threonyl-[protein] + ATP = O-phospho-L-threonyl-[protein] + ADP + H(+)</text>
        <dbReference type="Rhea" id="RHEA:46608"/>
        <dbReference type="Rhea" id="RHEA-COMP:11060"/>
        <dbReference type="Rhea" id="RHEA-COMP:11605"/>
        <dbReference type="ChEBI" id="CHEBI:15378"/>
        <dbReference type="ChEBI" id="CHEBI:30013"/>
        <dbReference type="ChEBI" id="CHEBI:30616"/>
        <dbReference type="ChEBI" id="CHEBI:61977"/>
        <dbReference type="ChEBI" id="CHEBI:456216"/>
        <dbReference type="EC" id="2.7.11.1"/>
    </reaction>
</comment>
<dbReference type="Gene3D" id="1.10.510.10">
    <property type="entry name" value="Transferase(Phosphotransferase) domain 1"/>
    <property type="match status" value="1"/>
</dbReference>
<evidence type="ECO:0000256" key="8">
    <source>
        <dbReference type="ARBA" id="ARBA00047899"/>
    </source>
</evidence>
<dbReference type="PANTHER" id="PTHR44329:SF128">
    <property type="entry name" value="SERINE_THREONINE-PROTEIN KINASE STY46"/>
    <property type="match status" value="1"/>
</dbReference>
<keyword evidence="3" id="KW-0723">Serine/threonine-protein kinase</keyword>
<comment type="caution">
    <text evidence="13">The sequence shown here is derived from an EMBL/GenBank/DDBJ whole genome shotgun (WGS) entry which is preliminary data.</text>
</comment>
<proteinExistence type="inferred from homology"/>
<evidence type="ECO:0000256" key="3">
    <source>
        <dbReference type="ARBA" id="ARBA00022527"/>
    </source>
</evidence>
<dbReference type="CDD" id="cd13999">
    <property type="entry name" value="STKc_MAP3K-like"/>
    <property type="match status" value="1"/>
</dbReference>
<dbReference type="InterPro" id="IPR051681">
    <property type="entry name" value="Ser/Thr_Kinases-Pseudokinases"/>
</dbReference>
<dbReference type="Gene3D" id="3.30.200.20">
    <property type="entry name" value="Phosphorylase Kinase, domain 1"/>
    <property type="match status" value="1"/>
</dbReference>
<organism evidence="13 14">
    <name type="scientific">Striga asiatica</name>
    <name type="common">Asiatic witchweed</name>
    <name type="synonym">Buchnera asiatica</name>
    <dbReference type="NCBI Taxonomy" id="4170"/>
    <lineage>
        <taxon>Eukaryota</taxon>
        <taxon>Viridiplantae</taxon>
        <taxon>Streptophyta</taxon>
        <taxon>Embryophyta</taxon>
        <taxon>Tracheophyta</taxon>
        <taxon>Spermatophyta</taxon>
        <taxon>Magnoliopsida</taxon>
        <taxon>eudicotyledons</taxon>
        <taxon>Gunneridae</taxon>
        <taxon>Pentapetalae</taxon>
        <taxon>asterids</taxon>
        <taxon>lamiids</taxon>
        <taxon>Lamiales</taxon>
        <taxon>Orobanchaceae</taxon>
        <taxon>Buchnereae</taxon>
        <taxon>Striga</taxon>
    </lineage>
</organism>
<keyword evidence="6 13" id="KW-0418">Kinase</keyword>
<keyword evidence="5" id="KW-0547">Nucleotide-binding</keyword>
<gene>
    <name evidence="13" type="ORF">STAS_10703</name>
</gene>
<dbReference type="PROSITE" id="PS50011">
    <property type="entry name" value="PROTEIN_KINASE_DOM"/>
    <property type="match status" value="1"/>
</dbReference>
<dbReference type="SUPFAM" id="SSF56112">
    <property type="entry name" value="Protein kinase-like (PK-like)"/>
    <property type="match status" value="1"/>
</dbReference>
<dbReference type="EC" id="2.7.11.1" evidence="2"/>
<keyword evidence="14" id="KW-1185">Reference proteome</keyword>
<evidence type="ECO:0000313" key="13">
    <source>
        <dbReference type="EMBL" id="GER34475.1"/>
    </source>
</evidence>
<feature type="region of interest" description="Disordered" evidence="10">
    <location>
        <begin position="1"/>
        <end position="28"/>
    </location>
</feature>